<feature type="non-terminal residue" evidence="1">
    <location>
        <position position="56"/>
    </location>
</feature>
<evidence type="ECO:0000313" key="2">
    <source>
        <dbReference type="Proteomes" id="UP000789860"/>
    </source>
</evidence>
<feature type="non-terminal residue" evidence="1">
    <location>
        <position position="1"/>
    </location>
</feature>
<dbReference type="EMBL" id="CAJVPM010014941">
    <property type="protein sequence ID" value="CAG8604496.1"/>
    <property type="molecule type" value="Genomic_DNA"/>
</dbReference>
<accession>A0ACA9MPS4</accession>
<protein>
    <submittedName>
        <fullName evidence="1">10991_t:CDS:1</fullName>
    </submittedName>
</protein>
<proteinExistence type="predicted"/>
<evidence type="ECO:0000313" key="1">
    <source>
        <dbReference type="EMBL" id="CAG8604496.1"/>
    </source>
</evidence>
<dbReference type="Proteomes" id="UP000789860">
    <property type="component" value="Unassembled WGS sequence"/>
</dbReference>
<reference evidence="1" key="1">
    <citation type="submission" date="2021-06" db="EMBL/GenBank/DDBJ databases">
        <authorList>
            <person name="Kallberg Y."/>
            <person name="Tangrot J."/>
            <person name="Rosling A."/>
        </authorList>
    </citation>
    <scope>NUCLEOTIDE SEQUENCE</scope>
    <source>
        <strain evidence="1">AU212A</strain>
    </source>
</reference>
<organism evidence="1 2">
    <name type="scientific">Scutellospora calospora</name>
    <dbReference type="NCBI Taxonomy" id="85575"/>
    <lineage>
        <taxon>Eukaryota</taxon>
        <taxon>Fungi</taxon>
        <taxon>Fungi incertae sedis</taxon>
        <taxon>Mucoromycota</taxon>
        <taxon>Glomeromycotina</taxon>
        <taxon>Glomeromycetes</taxon>
        <taxon>Diversisporales</taxon>
        <taxon>Gigasporaceae</taxon>
        <taxon>Scutellospora</taxon>
    </lineage>
</organism>
<name>A0ACA9MPS4_9GLOM</name>
<sequence length="56" mass="5759">KISSEVSSKELVSLSDSSNSSDLLSTQLGKLGKEGLEVNSKELGSSSDPSDSVSTK</sequence>
<keyword evidence="2" id="KW-1185">Reference proteome</keyword>
<gene>
    <name evidence="1" type="ORF">SCALOS_LOCUS7047</name>
</gene>
<comment type="caution">
    <text evidence="1">The sequence shown here is derived from an EMBL/GenBank/DDBJ whole genome shotgun (WGS) entry which is preliminary data.</text>
</comment>